<accession>A3LRG5</accession>
<dbReference type="AlphaFoldDB" id="A3LRG5"/>
<dbReference type="Gene3D" id="2.130.10.10">
    <property type="entry name" value="YVTN repeat-like/Quinoprotein amine dehydrogenase"/>
    <property type="match status" value="1"/>
</dbReference>
<dbReference type="SMART" id="SM00320">
    <property type="entry name" value="WD40"/>
    <property type="match status" value="3"/>
</dbReference>
<keyword evidence="1 3" id="KW-0853">WD repeat</keyword>
<proteinExistence type="predicted"/>
<dbReference type="PROSITE" id="PS50082">
    <property type="entry name" value="WD_REPEATS_2"/>
    <property type="match status" value="1"/>
</dbReference>
<keyword evidence="5" id="KW-1185">Reference proteome</keyword>
<dbReference type="EMBL" id="CP000497">
    <property type="protein sequence ID" value="ABN65380.2"/>
    <property type="molecule type" value="Genomic_DNA"/>
</dbReference>
<sequence length="385" mass="42683">MPKVYIASVNAPQAHASDILDVAITNKYTITVSSDGCANYWDNYQKENHNPFDFVLKKFVHKTGIHHVAVYENVMPDSTIKLVVVAFVCFDGSIVFHYYTNDDASTLQVLENHSFKKDYWAPAFYKDPVSKQDYFVVTQATGPTSVNFLNITIGKDNAVDIKFEKAGELTTHKSVFPNSLAVTRSDDLLAAVGYANGDVYVYDLKLMRTLYTFRSTDLVVETKGGNSVAMPRVLKFSNDSKFLAVARDNQASGSITLYDVKFGEYIGNLTSQNITINNVIGGFAHSGWIMGLSFDEHSTLLASCGFDKCVRIWNLESREREATINLTLSDSVDTPFDEQFDKCVASGVAFIKSGIRGGPGKDNNESLCVISFDRGVRWYREAGGV</sequence>
<dbReference type="InterPro" id="IPR036322">
    <property type="entry name" value="WD40_repeat_dom_sf"/>
</dbReference>
<dbReference type="InterPro" id="IPR015943">
    <property type="entry name" value="WD40/YVTN_repeat-like_dom_sf"/>
</dbReference>
<dbReference type="STRING" id="322104.A3LRG5"/>
<dbReference type="Pfam" id="PF00400">
    <property type="entry name" value="WD40"/>
    <property type="match status" value="1"/>
</dbReference>
<dbReference type="GO" id="GO:0065004">
    <property type="term" value="P:protein-DNA complex assembly"/>
    <property type="evidence" value="ECO:0007669"/>
    <property type="project" value="EnsemblFungi"/>
</dbReference>
<dbReference type="OrthoDB" id="10251741at2759"/>
<evidence type="ECO:0000256" key="2">
    <source>
        <dbReference type="ARBA" id="ARBA00022737"/>
    </source>
</evidence>
<dbReference type="PROSITE" id="PS00678">
    <property type="entry name" value="WD_REPEATS_1"/>
    <property type="match status" value="1"/>
</dbReference>
<dbReference type="PANTHER" id="PTHR44090">
    <property type="entry name" value="WD REPEAT-CONTAINING PROTEIN 61"/>
    <property type="match status" value="1"/>
</dbReference>
<dbReference type="GO" id="GO:0007131">
    <property type="term" value="P:reciprocal meiotic recombination"/>
    <property type="evidence" value="ECO:0007669"/>
    <property type="project" value="EnsemblFungi"/>
</dbReference>
<dbReference type="FunCoup" id="A3LRG5">
    <property type="interactions" value="163"/>
</dbReference>
<organism evidence="4 5">
    <name type="scientific">Scheffersomyces stipitis (strain ATCC 58785 / CBS 6054 / NBRC 10063 / NRRL Y-11545)</name>
    <name type="common">Yeast</name>
    <name type="synonym">Pichia stipitis</name>
    <dbReference type="NCBI Taxonomy" id="322104"/>
    <lineage>
        <taxon>Eukaryota</taxon>
        <taxon>Fungi</taxon>
        <taxon>Dikarya</taxon>
        <taxon>Ascomycota</taxon>
        <taxon>Saccharomycotina</taxon>
        <taxon>Pichiomycetes</taxon>
        <taxon>Debaryomycetaceae</taxon>
        <taxon>Scheffersomyces</taxon>
    </lineage>
</organism>
<dbReference type="RefSeq" id="XP_001383409.2">
    <property type="nucleotide sequence ID" value="XM_001383372.1"/>
</dbReference>
<dbReference type="HOGENOM" id="CLU_065016_0_0_1"/>
<dbReference type="SUPFAM" id="SSF50978">
    <property type="entry name" value="WD40 repeat-like"/>
    <property type="match status" value="1"/>
</dbReference>
<dbReference type="GO" id="GO:0070481">
    <property type="term" value="P:nuclear-transcribed mRNA catabolic process, non-stop decay"/>
    <property type="evidence" value="ECO:0007669"/>
    <property type="project" value="EnsemblFungi"/>
</dbReference>
<dbReference type="GO" id="GO:0055087">
    <property type="term" value="C:Ski complex"/>
    <property type="evidence" value="ECO:0007669"/>
    <property type="project" value="EnsemblFungi"/>
</dbReference>
<reference evidence="4 5" key="1">
    <citation type="journal article" date="2007" name="Nat. Biotechnol.">
        <title>Genome sequence of the lignocellulose-bioconverting and xylose-fermenting yeast Pichia stipitis.</title>
        <authorList>
            <person name="Jeffries T.W."/>
            <person name="Grigoriev I.V."/>
            <person name="Grimwood J."/>
            <person name="Laplaza J.M."/>
            <person name="Aerts A."/>
            <person name="Salamov A."/>
            <person name="Schmutz J."/>
            <person name="Lindquist E."/>
            <person name="Dehal P."/>
            <person name="Shapiro H."/>
            <person name="Jin Y.S."/>
            <person name="Passoth V."/>
            <person name="Richardson P.M."/>
        </authorList>
    </citation>
    <scope>NUCLEOTIDE SEQUENCE [LARGE SCALE GENOMIC DNA]</scope>
    <source>
        <strain evidence="5">ATCC 58785 / CBS 6054 / NBRC 10063 / NRRL Y-11545</strain>
    </source>
</reference>
<dbReference type="PANTHER" id="PTHR44090:SF1">
    <property type="entry name" value="SUPERKILLER COMPLEX PROTEIN 8"/>
    <property type="match status" value="1"/>
</dbReference>
<protein>
    <submittedName>
        <fullName evidence="4">Uncharacterized protein</fullName>
    </submittedName>
</protein>
<feature type="repeat" description="WD" evidence="3">
    <location>
        <begin position="282"/>
        <end position="323"/>
    </location>
</feature>
<evidence type="ECO:0000256" key="3">
    <source>
        <dbReference type="PROSITE-ProRule" id="PRU00221"/>
    </source>
</evidence>
<evidence type="ECO:0000313" key="4">
    <source>
        <dbReference type="EMBL" id="ABN65380.2"/>
    </source>
</evidence>
<dbReference type="OMA" id="CVCLDRS"/>
<gene>
    <name evidence="4" type="ORF">PICST_57545</name>
</gene>
<dbReference type="PROSITE" id="PS50294">
    <property type="entry name" value="WD_REPEATS_REGION"/>
    <property type="match status" value="1"/>
</dbReference>
<evidence type="ECO:0000313" key="5">
    <source>
        <dbReference type="Proteomes" id="UP000002258"/>
    </source>
</evidence>
<dbReference type="InParanoid" id="A3LRG5"/>
<dbReference type="KEGG" id="pic:PICST_57545"/>
<dbReference type="GO" id="GO:0070478">
    <property type="term" value="P:nuclear-transcribed mRNA catabolic process, 3'-5' exonucleolytic nonsense-mediated decay"/>
    <property type="evidence" value="ECO:0007669"/>
    <property type="project" value="EnsemblFungi"/>
</dbReference>
<evidence type="ECO:0000256" key="1">
    <source>
        <dbReference type="ARBA" id="ARBA00022574"/>
    </source>
</evidence>
<dbReference type="GeneID" id="4838014"/>
<dbReference type="Proteomes" id="UP000002258">
    <property type="component" value="Chromosome 3"/>
</dbReference>
<keyword evidence="2" id="KW-0677">Repeat</keyword>
<dbReference type="InterPro" id="IPR051510">
    <property type="entry name" value="SKI8"/>
</dbReference>
<dbReference type="InterPro" id="IPR019775">
    <property type="entry name" value="WD40_repeat_CS"/>
</dbReference>
<dbReference type="InterPro" id="IPR001680">
    <property type="entry name" value="WD40_rpt"/>
</dbReference>
<dbReference type="eggNOG" id="KOG4155">
    <property type="taxonomic scope" value="Eukaryota"/>
</dbReference>
<dbReference type="GO" id="GO:0000228">
    <property type="term" value="C:nuclear chromosome"/>
    <property type="evidence" value="ECO:0007669"/>
    <property type="project" value="EnsemblFungi"/>
</dbReference>
<name>A3LRG5_PICST</name>